<evidence type="ECO:0000313" key="2">
    <source>
        <dbReference type="EMBL" id="EIK82457.1"/>
    </source>
</evidence>
<dbReference type="InterPro" id="IPR018873">
    <property type="entry name" value="KilA-N_DNA-bd_domain"/>
</dbReference>
<dbReference type="AlphaFoldDB" id="I4LZR7"/>
<dbReference type="Proteomes" id="UP000032875">
    <property type="component" value="Unassembled WGS sequence"/>
</dbReference>
<evidence type="ECO:0000259" key="1">
    <source>
        <dbReference type="Pfam" id="PF10543"/>
    </source>
</evidence>
<organism evidence="2 3">
    <name type="scientific">Gardnerella vaginalis 1500E</name>
    <dbReference type="NCBI Taxonomy" id="698957"/>
    <lineage>
        <taxon>Bacteria</taxon>
        <taxon>Bacillati</taxon>
        <taxon>Actinomycetota</taxon>
        <taxon>Actinomycetes</taxon>
        <taxon>Bifidobacteriales</taxon>
        <taxon>Bifidobacteriaceae</taxon>
        <taxon>Gardnerella</taxon>
    </lineage>
</organism>
<proteinExistence type="predicted"/>
<gene>
    <name evidence="2" type="ORF">CGSMWGv1500E_04601</name>
</gene>
<reference evidence="2 3" key="1">
    <citation type="journal article" date="2012" name="J. Bacteriol.">
        <title>Comparative Genomic Analyses of 17 Clinical Isolates of Gardnerella vaginalis Provide Evidence of Multiple Genetically Isolated Clades Consistent with Subspeciation into Genovars.</title>
        <authorList>
            <person name="Ahmed A."/>
            <person name="Earl J."/>
            <person name="Retchless A."/>
            <person name="Hillier S."/>
            <person name="Rabe L."/>
            <person name="Cherpes T."/>
            <person name="Powell E."/>
            <person name="Janto B."/>
            <person name="Eutsey R."/>
            <person name="Hiller N.L."/>
            <person name="Boissy R."/>
            <person name="Dahlgreen M."/>
            <person name="Hall B."/>
            <person name="Costerton J."/>
            <person name="Post J.C."/>
            <person name="Hu F."/>
            <person name="Ehrlich G."/>
        </authorList>
    </citation>
    <scope>NUCLEOTIDE SEQUENCE [LARGE SCALE GENOMIC DNA]</scope>
    <source>
        <strain evidence="2 3">1500E</strain>
    </source>
</reference>
<dbReference type="EMBL" id="ADES01000014">
    <property type="protein sequence ID" value="EIK82457.1"/>
    <property type="molecule type" value="Genomic_DNA"/>
</dbReference>
<accession>I4LZR7</accession>
<evidence type="ECO:0000313" key="3">
    <source>
        <dbReference type="Proteomes" id="UP000032875"/>
    </source>
</evidence>
<feature type="domain" description="KilA-N DNA-binding" evidence="1">
    <location>
        <begin position="18"/>
        <end position="125"/>
    </location>
</feature>
<dbReference type="PATRIC" id="fig|698957.3.peg.897"/>
<comment type="caution">
    <text evidence="2">The sequence shown here is derived from an EMBL/GenBank/DDBJ whole genome shotgun (WGS) entry which is preliminary data.</text>
</comment>
<sequence>MAEENKEIAIIDETTLKSKIYHIRNQKVMLDFELAEIYGYSTKRFNEQVKRNIEKFEGDDFMFRLTDEEVYELSRCHFGTLNNGQVYELSRSHFATFNKVQGRGSNIKYNPYAFTEQGIYMLMTVLRGELAIRQSRALIRMFKQMKDFIIENRDFLSSKEMSQLLLQTNQNTNNIMQHSKEIANMNNKIITLATKEDLKKVMDNFIDSSTYKHFLLLNGDKIEADVAYTKIYKSAKKSIYVIDNYIGLKTLELLRAARDNTRIIVFSDNVRNKDMLTKNILDDFRKDYPNVDLNLKVADKKYHDRYIAIDFGAENEAFYLCGASSKDAGNKISSITKIEESSKDMYHAMFGGMLNNKNLKI</sequence>
<name>I4LZR7_GARVA</name>
<dbReference type="RefSeq" id="WP_004128948.1">
    <property type="nucleotide sequence ID" value="NZ_ADES01000014.1"/>
</dbReference>
<protein>
    <recommendedName>
        <fullName evidence="1">KilA-N DNA-binding domain-containing protein</fullName>
    </recommendedName>
</protein>
<dbReference type="Pfam" id="PF10543">
    <property type="entry name" value="ORF6N"/>
    <property type="match status" value="1"/>
</dbReference>